<dbReference type="Pfam" id="PF02720">
    <property type="entry name" value="DUF222"/>
    <property type="match status" value="1"/>
</dbReference>
<reference evidence="3 4" key="1">
    <citation type="submission" date="2020-08" db="EMBL/GenBank/DDBJ databases">
        <title>Genomic Encyclopedia of Archaeal and Bacterial Type Strains, Phase II (KMG-II): from individual species to whole genera.</title>
        <authorList>
            <person name="Goeker M."/>
        </authorList>
    </citation>
    <scope>NUCLEOTIDE SEQUENCE [LARGE SCALE GENOMIC DNA]</scope>
    <source>
        <strain evidence="3 4">DSM 43850</strain>
    </source>
</reference>
<evidence type="ECO:0000313" key="3">
    <source>
        <dbReference type="EMBL" id="MBA8923849.1"/>
    </source>
</evidence>
<keyword evidence="4" id="KW-1185">Reference proteome</keyword>
<gene>
    <name evidence="3" type="ORF">BC739_001046</name>
</gene>
<dbReference type="Proteomes" id="UP000517916">
    <property type="component" value="Unassembled WGS sequence"/>
</dbReference>
<name>A0ABR6BAH3_9PSEU</name>
<dbReference type="InterPro" id="IPR003870">
    <property type="entry name" value="DUF222"/>
</dbReference>
<protein>
    <recommendedName>
        <fullName evidence="2">DUF222 domain-containing protein</fullName>
    </recommendedName>
</protein>
<evidence type="ECO:0000256" key="1">
    <source>
        <dbReference type="SAM" id="MobiDB-lite"/>
    </source>
</evidence>
<organism evidence="3 4">
    <name type="scientific">Kutzneria viridogrisea</name>
    <dbReference type="NCBI Taxonomy" id="47990"/>
    <lineage>
        <taxon>Bacteria</taxon>
        <taxon>Bacillati</taxon>
        <taxon>Actinomycetota</taxon>
        <taxon>Actinomycetes</taxon>
        <taxon>Pseudonocardiales</taxon>
        <taxon>Pseudonocardiaceae</taxon>
        <taxon>Kutzneria</taxon>
    </lineage>
</organism>
<evidence type="ECO:0000313" key="4">
    <source>
        <dbReference type="Proteomes" id="UP000517916"/>
    </source>
</evidence>
<feature type="domain" description="DUF222" evidence="2">
    <location>
        <begin position="72"/>
        <end position="177"/>
    </location>
</feature>
<dbReference type="EMBL" id="JACJID010000001">
    <property type="protein sequence ID" value="MBA8923849.1"/>
    <property type="molecule type" value="Genomic_DNA"/>
</dbReference>
<evidence type="ECO:0000259" key="2">
    <source>
        <dbReference type="Pfam" id="PF02720"/>
    </source>
</evidence>
<comment type="caution">
    <text evidence="3">The sequence shown here is derived from an EMBL/GenBank/DDBJ whole genome shotgun (WGS) entry which is preliminary data.</text>
</comment>
<accession>A0ABR6BAH3</accession>
<sequence length="281" mass="30747">MVREAEDQGLHTEVGYPSLRELLHHVQGISRREAAARIEHAKLRVATEVEVAPEQYEMMRRLGRELPNGLPADAEIVLAQAAKSLDAKAMEPLGRELAARIDPDGPQPVEPKEHRRELYVSTRADGSVSFRGKIDPEAGQVLTSALDVLAKPRSAKDPRDLAERNGDAFAEFLHGKADRAHVTVTIPLSELDSEPSRRLACDAKIIPMVLGTRSVPLDVGRASTRYPRRYDEHWSTATADAPSQDAGDRSGGATRTTSARGRDWARPRSTTSYSCADSTTA</sequence>
<proteinExistence type="predicted"/>
<feature type="compositionally biased region" description="Polar residues" evidence="1">
    <location>
        <begin position="268"/>
        <end position="281"/>
    </location>
</feature>
<feature type="region of interest" description="Disordered" evidence="1">
    <location>
        <begin position="233"/>
        <end position="281"/>
    </location>
</feature>